<dbReference type="Pfam" id="PF11329">
    <property type="entry name" value="DUF3131"/>
    <property type="match status" value="1"/>
</dbReference>
<keyword evidence="1" id="KW-0812">Transmembrane</keyword>
<dbReference type="PROSITE" id="PS51318">
    <property type="entry name" value="TAT"/>
    <property type="match status" value="1"/>
</dbReference>
<dbReference type="Gene3D" id="1.50.10.140">
    <property type="match status" value="1"/>
</dbReference>
<feature type="domain" description="DUF3131" evidence="4">
    <location>
        <begin position="73"/>
        <end position="215"/>
    </location>
</feature>
<dbReference type="EMBL" id="JACCHJ010000001">
    <property type="protein sequence ID" value="NYK10178.1"/>
    <property type="molecule type" value="Genomic_DNA"/>
</dbReference>
<organism evidence="5 6">
    <name type="scientific">Leifsonia naganoensis</name>
    <dbReference type="NCBI Taxonomy" id="150025"/>
    <lineage>
        <taxon>Bacteria</taxon>
        <taxon>Bacillati</taxon>
        <taxon>Actinomycetota</taxon>
        <taxon>Actinomycetes</taxon>
        <taxon>Micrococcales</taxon>
        <taxon>Microbacteriaceae</taxon>
        <taxon>Leifsonia</taxon>
    </lineage>
</organism>
<reference evidence="5 6" key="1">
    <citation type="submission" date="2020-07" db="EMBL/GenBank/DDBJ databases">
        <title>Sequencing the genomes of 1000 actinobacteria strains.</title>
        <authorList>
            <person name="Klenk H.-P."/>
        </authorList>
    </citation>
    <scope>NUCLEOTIDE SEQUENCE [LARGE SCALE GENOMIC DNA]</scope>
    <source>
        <strain evidence="5 6">DSM 15166</strain>
    </source>
</reference>
<evidence type="ECO:0000313" key="5">
    <source>
        <dbReference type="EMBL" id="NYK10178.1"/>
    </source>
</evidence>
<name>A0A853DNX9_9MICO</name>
<protein>
    <recommendedName>
        <fullName evidence="7">DUF3131 domain-containing protein</fullName>
    </recommendedName>
</protein>
<gene>
    <name evidence="5" type="ORF">HNR14_002059</name>
</gene>
<evidence type="ECO:0000313" key="6">
    <source>
        <dbReference type="Proteomes" id="UP000521075"/>
    </source>
</evidence>
<feature type="transmembrane region" description="Helical" evidence="1">
    <location>
        <begin position="585"/>
        <end position="606"/>
    </location>
</feature>
<feature type="chain" id="PRO_5032491454" description="DUF3131 domain-containing protein" evidence="2">
    <location>
        <begin position="35"/>
        <end position="613"/>
    </location>
</feature>
<sequence>MMPLHLSRRALRAGGTALAAALAGAVALATPAAAAPPGQARAAAAVAPAAISVDTHGPASGDATPYSAELHRWAADTWHSLDAMTDPAVGLPADNIDGSLDPASASGHTSPTNIGGYLWSTLAARGLGIISADEARERLTTTVGTLEHLERNAASGMFYNWYSPADGQKLTTWPEDGSVVHPFLSTVDNGWLAAALRMVANGETTLTDRARALYDSMDFGVFFDPTPYNPALPAGTNKGGFWEAQPGDTCASEQAPFSGSGPNVFYTCHWYDTTVSESRIATYLGIVNGQIPPSGLYGTFRTMPAGCDYSWQEQSPVGENRVYDGLTVFEGAYSSDGMQFVPSWGGSMFEALMPDLLVPEETWGPTSWGVNHPVTVAVQEKHGQDAGYGYWGFSPASNPDGGYREYGVDAAGMRADGYFSDQENTDVDLPFAGCPTAERGTNPAPTYGDGVVTPHASFLALGYDARGAVENLRGIEQDLGAYGPGGFYDAVAVHSGRIAERYLSLDQSMIMAAVANGLDDGAMRTLFADDAVRDALQPLMAAQTFSASWAPRAEDGGATGGGGAAVAGIATGELAATGSDAGGGAVIASAFAVLLAGAGITALTIVRRRRRAA</sequence>
<dbReference type="Proteomes" id="UP000521075">
    <property type="component" value="Unassembled WGS sequence"/>
</dbReference>
<dbReference type="Pfam" id="PF10091">
    <property type="entry name" value="Glycoamylase"/>
    <property type="match status" value="1"/>
</dbReference>
<keyword evidence="6" id="KW-1185">Reference proteome</keyword>
<dbReference type="InterPro" id="IPR006311">
    <property type="entry name" value="TAT_signal"/>
</dbReference>
<proteinExistence type="predicted"/>
<dbReference type="AlphaFoldDB" id="A0A853DNX9"/>
<feature type="domain" description="Glycoamylase-like" evidence="3">
    <location>
        <begin position="334"/>
        <end position="520"/>
    </location>
</feature>
<evidence type="ECO:0000256" key="1">
    <source>
        <dbReference type="SAM" id="Phobius"/>
    </source>
</evidence>
<feature type="signal peptide" evidence="2">
    <location>
        <begin position="1"/>
        <end position="34"/>
    </location>
</feature>
<evidence type="ECO:0000259" key="4">
    <source>
        <dbReference type="Pfam" id="PF11329"/>
    </source>
</evidence>
<evidence type="ECO:0000259" key="3">
    <source>
        <dbReference type="Pfam" id="PF10091"/>
    </source>
</evidence>
<keyword evidence="1" id="KW-1133">Transmembrane helix</keyword>
<dbReference type="RefSeq" id="WP_343853254.1">
    <property type="nucleotide sequence ID" value="NZ_BAAAHA010000006.1"/>
</dbReference>
<evidence type="ECO:0008006" key="7">
    <source>
        <dbReference type="Google" id="ProtNLM"/>
    </source>
</evidence>
<dbReference type="InterPro" id="IPR019282">
    <property type="entry name" value="Glycoamylase-like_cons_dom"/>
</dbReference>
<accession>A0A853DNX9</accession>
<keyword evidence="2" id="KW-0732">Signal</keyword>
<keyword evidence="1" id="KW-0472">Membrane</keyword>
<evidence type="ECO:0000256" key="2">
    <source>
        <dbReference type="SAM" id="SignalP"/>
    </source>
</evidence>
<dbReference type="InterPro" id="IPR021478">
    <property type="entry name" value="DUF3131"/>
</dbReference>
<comment type="caution">
    <text evidence="5">The sequence shown here is derived from an EMBL/GenBank/DDBJ whole genome shotgun (WGS) entry which is preliminary data.</text>
</comment>